<evidence type="ECO:0000313" key="2">
    <source>
        <dbReference type="Proteomes" id="UP001212152"/>
    </source>
</evidence>
<keyword evidence="2" id="KW-1185">Reference proteome</keyword>
<reference evidence="1" key="1">
    <citation type="submission" date="2020-05" db="EMBL/GenBank/DDBJ databases">
        <title>Phylogenomic resolution of chytrid fungi.</title>
        <authorList>
            <person name="Stajich J.E."/>
            <person name="Amses K."/>
            <person name="Simmons R."/>
            <person name="Seto K."/>
            <person name="Myers J."/>
            <person name="Bonds A."/>
            <person name="Quandt C.A."/>
            <person name="Barry K."/>
            <person name="Liu P."/>
            <person name="Grigoriev I."/>
            <person name="Longcore J.E."/>
            <person name="James T.Y."/>
        </authorList>
    </citation>
    <scope>NUCLEOTIDE SEQUENCE</scope>
    <source>
        <strain evidence="1">JEL0379</strain>
    </source>
</reference>
<name>A0AAD5TJ45_9FUNG</name>
<sequence>MSPEKVAKRILLRAVVVVSVSDPLNPHRQLLEFATSVHRRYWFRVAYPSAITAEDFTSHVHNDIDVWLRFVLRTFQSTALSNPSSHRNSAISLPLEWTFQHEFWRGASMMLSHSMRVAAEVSKVMTRSTAGRTRLDFWINSSLNWAVERMRSPQSDPDSIKDHLHRFRENGRYYVLEPAQWRVVDFRPPGCDLEQAAADATDGLIIVCCGDDFKRATVYFATHEPEEIIFHGKAVLDRF</sequence>
<dbReference type="Proteomes" id="UP001212152">
    <property type="component" value="Unassembled WGS sequence"/>
</dbReference>
<evidence type="ECO:0000313" key="1">
    <source>
        <dbReference type="EMBL" id="KAJ3178088.1"/>
    </source>
</evidence>
<accession>A0AAD5TJ45</accession>
<organism evidence="1 2">
    <name type="scientific">Geranomyces variabilis</name>
    <dbReference type="NCBI Taxonomy" id="109894"/>
    <lineage>
        <taxon>Eukaryota</taxon>
        <taxon>Fungi</taxon>
        <taxon>Fungi incertae sedis</taxon>
        <taxon>Chytridiomycota</taxon>
        <taxon>Chytridiomycota incertae sedis</taxon>
        <taxon>Chytridiomycetes</taxon>
        <taxon>Spizellomycetales</taxon>
        <taxon>Powellomycetaceae</taxon>
        <taxon>Geranomyces</taxon>
    </lineage>
</organism>
<proteinExistence type="predicted"/>
<dbReference type="EMBL" id="JADGJQ010000029">
    <property type="protein sequence ID" value="KAJ3178088.1"/>
    <property type="molecule type" value="Genomic_DNA"/>
</dbReference>
<dbReference type="AlphaFoldDB" id="A0AAD5TJ45"/>
<protein>
    <submittedName>
        <fullName evidence="1">Uncharacterized protein</fullName>
    </submittedName>
</protein>
<gene>
    <name evidence="1" type="ORF">HDU87_003874</name>
</gene>
<comment type="caution">
    <text evidence="1">The sequence shown here is derived from an EMBL/GenBank/DDBJ whole genome shotgun (WGS) entry which is preliminary data.</text>
</comment>